<dbReference type="EMBL" id="LMVP01000035">
    <property type="protein sequence ID" value="PAV14026.1"/>
    <property type="molecule type" value="Genomic_DNA"/>
</dbReference>
<dbReference type="Proteomes" id="UP000218164">
    <property type="component" value="Unassembled WGS sequence"/>
</dbReference>
<keyword evidence="1" id="KW-0812">Transmembrane</keyword>
<feature type="transmembrane region" description="Helical" evidence="1">
    <location>
        <begin position="114"/>
        <end position="133"/>
    </location>
</feature>
<protein>
    <submittedName>
        <fullName evidence="2">Uncharacterized protein</fullName>
    </submittedName>
</protein>
<organism evidence="2 3">
    <name type="scientific">Methanosarcina spelaei</name>
    <dbReference type="NCBI Taxonomy" id="1036679"/>
    <lineage>
        <taxon>Archaea</taxon>
        <taxon>Methanobacteriati</taxon>
        <taxon>Methanobacteriota</taxon>
        <taxon>Stenosarchaea group</taxon>
        <taxon>Methanomicrobia</taxon>
        <taxon>Methanosarcinales</taxon>
        <taxon>Methanosarcinaceae</taxon>
        <taxon>Methanosarcina</taxon>
    </lineage>
</organism>
<sequence length="136" mass="15965">MMFATAIKKFLNNVFLISYGVMQLTDSKTDIQHSNNSSKFPSINKRIILRTYIVIIWLMIAQILLIVTERVSYEDIKYLFWTESVLVPLLYVLYTKGVPDQLSREQEKEQKKEIFVLVFSFACMIMVIFMAMLNGY</sequence>
<gene>
    <name evidence="2" type="ORF">ASJ81_02920</name>
</gene>
<feature type="transmembrane region" description="Helical" evidence="1">
    <location>
        <begin position="78"/>
        <end position="94"/>
    </location>
</feature>
<proteinExistence type="predicted"/>
<feature type="transmembrane region" description="Helical" evidence="1">
    <location>
        <begin position="47"/>
        <end position="66"/>
    </location>
</feature>
<comment type="caution">
    <text evidence="2">The sequence shown here is derived from an EMBL/GenBank/DDBJ whole genome shotgun (WGS) entry which is preliminary data.</text>
</comment>
<keyword evidence="3" id="KW-1185">Reference proteome</keyword>
<accession>A0A2A2HXJ9</accession>
<keyword evidence="1" id="KW-1133">Transmembrane helix</keyword>
<dbReference type="AlphaFoldDB" id="A0A2A2HXJ9"/>
<keyword evidence="1" id="KW-0472">Membrane</keyword>
<evidence type="ECO:0000313" key="3">
    <source>
        <dbReference type="Proteomes" id="UP000218164"/>
    </source>
</evidence>
<evidence type="ECO:0000313" key="2">
    <source>
        <dbReference type="EMBL" id="PAV14026.1"/>
    </source>
</evidence>
<name>A0A2A2HXJ9_9EURY</name>
<evidence type="ECO:0000256" key="1">
    <source>
        <dbReference type="SAM" id="Phobius"/>
    </source>
</evidence>
<reference evidence="2 3" key="1">
    <citation type="journal article" date="2017" name="BMC Genomics">
        <title>Genomic analysis of methanogenic archaea reveals a shift towards energy conservation.</title>
        <authorList>
            <person name="Gilmore S.P."/>
            <person name="Henske J.K."/>
            <person name="Sexton J.A."/>
            <person name="Solomon K.V."/>
            <person name="Seppala S."/>
            <person name="Yoo J.I."/>
            <person name="Huyett L.M."/>
            <person name="Pressman A."/>
            <person name="Cogan J.Z."/>
            <person name="Kivenson V."/>
            <person name="Peng X."/>
            <person name="Tan Y."/>
            <person name="Valentine D.L."/>
            <person name="O'Malley M.A."/>
        </authorList>
    </citation>
    <scope>NUCLEOTIDE SEQUENCE [LARGE SCALE GENOMIC DNA]</scope>
    <source>
        <strain evidence="2 3">MC-15</strain>
    </source>
</reference>